<comment type="caution">
    <text evidence="1">The sequence shown here is derived from an EMBL/GenBank/DDBJ whole genome shotgun (WGS) entry which is preliminary data.</text>
</comment>
<gene>
    <name evidence="1" type="ORF">H2198_000793</name>
</gene>
<evidence type="ECO:0000313" key="1">
    <source>
        <dbReference type="EMBL" id="KAJ9663527.1"/>
    </source>
</evidence>
<name>A0ACC3AJU0_9EURO</name>
<protein>
    <submittedName>
        <fullName evidence="1">Uncharacterized protein</fullName>
    </submittedName>
</protein>
<dbReference type="Proteomes" id="UP001172386">
    <property type="component" value="Unassembled WGS sequence"/>
</dbReference>
<organism evidence="1 2">
    <name type="scientific">Neophaeococcomyces mojaviensis</name>
    <dbReference type="NCBI Taxonomy" id="3383035"/>
    <lineage>
        <taxon>Eukaryota</taxon>
        <taxon>Fungi</taxon>
        <taxon>Dikarya</taxon>
        <taxon>Ascomycota</taxon>
        <taxon>Pezizomycotina</taxon>
        <taxon>Eurotiomycetes</taxon>
        <taxon>Chaetothyriomycetidae</taxon>
        <taxon>Chaetothyriales</taxon>
        <taxon>Chaetothyriales incertae sedis</taxon>
        <taxon>Neophaeococcomyces</taxon>
    </lineage>
</organism>
<accession>A0ACC3AJU0</accession>
<proteinExistence type="predicted"/>
<sequence length="671" mass="76680">MSKKLVFLNYNNPAELKDRDNQRIVNSHVGKYHRNRSKPAQRAKQHLEHHTLFASEHGDKRMQELELELGLDSGDSSQAGSESSMTGRNVASSLRNPTSRAHEFKWRTQSSGRGVREHVQILSMSDQGDYVPYAPQMLLEDLQVADENLQEDETDDEDVLHESLQFPIFSRLGQGRVDPFATYPVNDNTMQIHALVDFAVQNFWPSINPDPQNGVNNPVNNIYVQHMKTSPLAYYGYCLSLSTACDYLSIQSSQRQRFESFRARHIHATTRIVRKTLKNMPENPDSQHISDILLGSVLGLSTNHHIRVVLKKDRPVSRFRSPFAKAQYIDLYGGIPFVKAHWFAVVQMVNIKGGLGALGSPYVSITCQMCAHKFFGRKRTDSYPRVDLIDASFTSSTPMFPYGNYMLPIPQLQWPYRSLDSLTMNLTSSFERLPIDMLQHCNLNMTISAIAEVTGTLEKYYIENLPDSSWAYMIELRTRAHHMTLSLRCSLYRGRGPSTEAGPSTNAETKTRNTLPRYLFAIIRRSLLIYNNLVIYPMPVMSGVDVRLATSLKQVLELLLEAYPNIREEWGDLLLWSMILGGISDYYGTEREWYVVQCKQLLGLRPDLRKWVSLEQMLTSFLWLDFVLNEEAIKFWMECERINSPTGSSEHQLATHPDRRPALGRFASSPG</sequence>
<dbReference type="EMBL" id="JAPDRQ010000008">
    <property type="protein sequence ID" value="KAJ9663527.1"/>
    <property type="molecule type" value="Genomic_DNA"/>
</dbReference>
<keyword evidence="2" id="KW-1185">Reference proteome</keyword>
<reference evidence="1" key="1">
    <citation type="submission" date="2022-10" db="EMBL/GenBank/DDBJ databases">
        <title>Culturing micro-colonial fungi from biological soil crusts in the Mojave desert and describing Neophaeococcomyces mojavensis, and introducing the new genera and species Taxawa tesnikishii.</title>
        <authorList>
            <person name="Kurbessoian T."/>
            <person name="Stajich J.E."/>
        </authorList>
    </citation>
    <scope>NUCLEOTIDE SEQUENCE</scope>
    <source>
        <strain evidence="1">JES_112</strain>
    </source>
</reference>
<evidence type="ECO:0000313" key="2">
    <source>
        <dbReference type="Proteomes" id="UP001172386"/>
    </source>
</evidence>